<dbReference type="Pfam" id="PF25021">
    <property type="entry name" value="TEN_NHL"/>
    <property type="match status" value="4"/>
</dbReference>
<feature type="signal peptide" evidence="6">
    <location>
        <begin position="1"/>
        <end position="25"/>
    </location>
</feature>
<evidence type="ECO:0000313" key="9">
    <source>
        <dbReference type="EMBL" id="EFC46776.1"/>
    </source>
</evidence>
<feature type="repeat" description="NHL" evidence="4">
    <location>
        <begin position="877"/>
        <end position="908"/>
    </location>
</feature>
<dbReference type="PROSITE" id="PS00022">
    <property type="entry name" value="EGF_1"/>
    <property type="match status" value="1"/>
</dbReference>
<keyword evidence="6" id="KW-0732">Signal</keyword>
<dbReference type="SUPFAM" id="SSF56112">
    <property type="entry name" value="Protein kinase-like (PK-like)"/>
    <property type="match status" value="1"/>
</dbReference>
<evidence type="ECO:0000256" key="4">
    <source>
        <dbReference type="PROSITE-ProRule" id="PRU00504"/>
    </source>
</evidence>
<dbReference type="InterPro" id="IPR008271">
    <property type="entry name" value="Ser/Thr_kinase_AS"/>
</dbReference>
<dbReference type="eggNOG" id="KOG0597">
    <property type="taxonomic scope" value="Eukaryota"/>
</dbReference>
<evidence type="ECO:0000259" key="8">
    <source>
        <dbReference type="PROSITE" id="PS50026"/>
    </source>
</evidence>
<feature type="domain" description="Protein kinase" evidence="7">
    <location>
        <begin position="1155"/>
        <end position="1413"/>
    </location>
</feature>
<dbReference type="Gene3D" id="1.10.510.10">
    <property type="entry name" value="Transferase(Phosphotransferase) domain 1"/>
    <property type="match status" value="1"/>
</dbReference>
<keyword evidence="5" id="KW-0472">Membrane</keyword>
<dbReference type="VEuPathDB" id="AmoebaDB:NAEGRDRAFT_65336"/>
<dbReference type="SUPFAM" id="SSF101898">
    <property type="entry name" value="NHL repeat"/>
    <property type="match status" value="2"/>
</dbReference>
<dbReference type="Gene3D" id="2.40.10.500">
    <property type="match status" value="1"/>
</dbReference>
<evidence type="ECO:0000256" key="5">
    <source>
        <dbReference type="SAM" id="Phobius"/>
    </source>
</evidence>
<dbReference type="InterPro" id="IPR011009">
    <property type="entry name" value="Kinase-like_dom_sf"/>
</dbReference>
<dbReference type="PANTHER" id="PTHR46388:SF2">
    <property type="entry name" value="NHL REPEAT-CONTAINING PROTEIN 2"/>
    <property type="match status" value="1"/>
</dbReference>
<dbReference type="eggNOG" id="KOG4659">
    <property type="taxonomic scope" value="Eukaryota"/>
</dbReference>
<dbReference type="SUPFAM" id="SSF63825">
    <property type="entry name" value="YWTD domain"/>
    <property type="match status" value="2"/>
</dbReference>
<dbReference type="CDD" id="cd05819">
    <property type="entry name" value="NHL"/>
    <property type="match status" value="1"/>
</dbReference>
<dbReference type="PANTHER" id="PTHR46388">
    <property type="entry name" value="NHL REPEAT-CONTAINING PROTEIN 2"/>
    <property type="match status" value="1"/>
</dbReference>
<evidence type="ECO:0000256" key="3">
    <source>
        <dbReference type="PROSITE-ProRule" id="PRU00076"/>
    </source>
</evidence>
<dbReference type="InterPro" id="IPR000719">
    <property type="entry name" value="Prot_kinase_dom"/>
</dbReference>
<dbReference type="InterPro" id="IPR056822">
    <property type="entry name" value="TEN_NHL"/>
</dbReference>
<dbReference type="SMART" id="SM00220">
    <property type="entry name" value="S_TKc"/>
    <property type="match status" value="1"/>
</dbReference>
<dbReference type="RefSeq" id="XP_002679520.1">
    <property type="nucleotide sequence ID" value="XM_002679474.1"/>
</dbReference>
<dbReference type="PROSITE" id="PS00108">
    <property type="entry name" value="PROTEIN_KINASE_ST"/>
    <property type="match status" value="1"/>
</dbReference>
<dbReference type="PROSITE" id="PS50011">
    <property type="entry name" value="PROTEIN_KINASE_DOM"/>
    <property type="match status" value="1"/>
</dbReference>
<keyword evidence="3" id="KW-0245">EGF-like domain</keyword>
<feature type="domain" description="EGF-like" evidence="8">
    <location>
        <begin position="1004"/>
        <end position="1043"/>
    </location>
</feature>
<reference evidence="9 10" key="1">
    <citation type="journal article" date="2010" name="Cell">
        <title>The genome of Naegleria gruberi illuminates early eukaryotic versatility.</title>
        <authorList>
            <person name="Fritz-Laylin L.K."/>
            <person name="Prochnik S.E."/>
            <person name="Ginger M.L."/>
            <person name="Dacks J.B."/>
            <person name="Carpenter M.L."/>
            <person name="Field M.C."/>
            <person name="Kuo A."/>
            <person name="Paredez A."/>
            <person name="Chapman J."/>
            <person name="Pham J."/>
            <person name="Shu S."/>
            <person name="Neupane R."/>
            <person name="Cipriano M."/>
            <person name="Mancuso J."/>
            <person name="Tu H."/>
            <person name="Salamov A."/>
            <person name="Lindquist E."/>
            <person name="Shapiro H."/>
            <person name="Lucas S."/>
            <person name="Grigoriev I.V."/>
            <person name="Cande W.Z."/>
            <person name="Fulton C."/>
            <person name="Rokhsar D.S."/>
            <person name="Dawson S.C."/>
        </authorList>
    </citation>
    <scope>NUCLEOTIDE SEQUENCE [LARGE SCALE GENOMIC DNA]</scope>
    <source>
        <strain evidence="9 10">NEG-M</strain>
    </source>
</reference>
<dbReference type="InterPro" id="IPR011042">
    <property type="entry name" value="6-blade_b-propeller_TolB-like"/>
</dbReference>
<dbReference type="Gene3D" id="2.170.300.10">
    <property type="entry name" value="Tie2 ligand-binding domain superfamily"/>
    <property type="match status" value="1"/>
</dbReference>
<sequence length="1414" mass="153218">MDHRLIMWICSLGFVLLLLTQTVAAVEVSYNISLLVGGGNQYGDGLPADKINLYNPTAIAFNSRGDMYVVDAQLQVIRKIAKDGITTTIAGFPQDAGYNGDNILANKAKLNYPRGVAVNENDEIFISDSGNYRIRKISNSGIISTVAGTGENGFMDHVLAINGKFGNPSHLLYTNSTLYINDQSNNKIRKLDFTTGSLSTVETYPLGKSSNGKDYYFANFAGVITKLDSNSGNSTKIGSELSPNLSSFIQYSSQLDCFFYSIYSDYKVYRQSLTGVVSTFAGSNENSGNIANFSGEGNLAVNATIGSPAGLLIRDGYLYVAMQTNSRIGRVELSSGIITTFAGVDANSMFEGVFGNATYLSDSSVRNMVFETESSVYFSESNKIRMIDKRTSLIRTIVKTSSAIECFTYFNNTLYLVINYATIYRVDSNNSSLHHFAGSLGTIVQNRPALGVQFMPKGISFNQKTGDLYVSDSLQHIISKITKNGQLSVIAGSVSNPGFSGDNQLAINSLLYSPQDIVVNSQSGEIFFVDASNQKIRKIDSNGIISTLISVSYPEHMEINPSTNELYIAYGCRIVKFSAVNGTMTGILAGTGAACAYNGDNIPAINAQIKVDGMTINSNGEVFFISEGSRIRKIDSNGIISTIAGTGTLGYNGDNIPAVTSQLNNPTGIAISPTTGEVFISDTTNLRIRKIDSKGIISTIAGTGTLGYNGENVVATNADLYHPSGLSFFNGELYFVAYDRIRKVSTENLVSTIAGGDGDGGPAQYSNLEQVRFMTMSNLGEMFMATGNRIRKISTTGIISTVAGMIYNFGYNGDRKIATTAHLWNPIGISLNSEGEVYIADLSNHRIRKVSKSGIISTIAGLGAAGYIDNVLATESQLNAPKGVVVAPSGEVFIADSNNNKVRKISTSGIISTIAGGGSIGLTAETQLATLTKLTEPSSVNVNSNGEVLIFDRNSIRKLLPLAITCFGKFDSEACSGKGKCISYDKCACSIESGSSTYYGPICEKFDCNGKPMNESGVCSGRGKCLSPNSCSCLDGFYGSNCENSLVTPGTSRQVATSEKTIGQDNTLVIVLAIIIPIIFIALIVVIVLVIVAVVFFKRKQTKAGKSGYQTKANTELETFTIPDFPSEGSLFLQPLMSISSTGKKEEPFNPLSRYSNLEKVGQGSFGNVFKAFDEKTKTTKAIKVIKYSNIDELNNFMREGAQLMNVNHPNILKVNEFFIGQDQMLCIDTDFYEKGDLVRLTNIDFDCSEKLLKEIIHQTCKALDYIHCTMNVIHRDIKPSNIFIKSLENDSIHLIIADFGLAKSNMASVMHSFAGTPLFMSPELGFGGKYYHNTDVYSLGVTLYQIMTKDTVTSISQLYVSKDQETVTQILRKKMKEAELYSDKVINIVLSMLSKDSVTRPQAQDILNDPYFR</sequence>
<evidence type="ECO:0000256" key="2">
    <source>
        <dbReference type="ARBA" id="ARBA00023157"/>
    </source>
</evidence>
<name>D2V8Z5_NAEGR</name>
<dbReference type="Pfam" id="PF01436">
    <property type="entry name" value="NHL"/>
    <property type="match status" value="1"/>
</dbReference>
<evidence type="ECO:0000256" key="6">
    <source>
        <dbReference type="SAM" id="SignalP"/>
    </source>
</evidence>
<dbReference type="OrthoDB" id="4062651at2759"/>
<dbReference type="PROSITE" id="PS50026">
    <property type="entry name" value="EGF_3"/>
    <property type="match status" value="1"/>
</dbReference>
<dbReference type="EMBL" id="GG738857">
    <property type="protein sequence ID" value="EFC46776.1"/>
    <property type="molecule type" value="Genomic_DNA"/>
</dbReference>
<dbReference type="OMA" id="CACSIES"/>
<dbReference type="PROSITE" id="PS01186">
    <property type="entry name" value="EGF_2"/>
    <property type="match status" value="1"/>
</dbReference>
<dbReference type="GO" id="GO:0005524">
    <property type="term" value="F:ATP binding"/>
    <property type="evidence" value="ECO:0007669"/>
    <property type="project" value="InterPro"/>
</dbReference>
<evidence type="ECO:0000313" key="10">
    <source>
        <dbReference type="Proteomes" id="UP000006671"/>
    </source>
</evidence>
<dbReference type="Proteomes" id="UP000006671">
    <property type="component" value="Unassembled WGS sequence"/>
</dbReference>
<dbReference type="Pfam" id="PF00069">
    <property type="entry name" value="Pkinase"/>
    <property type="match status" value="1"/>
</dbReference>
<dbReference type="InterPro" id="IPR000742">
    <property type="entry name" value="EGF"/>
</dbReference>
<comment type="caution">
    <text evidence="3">Lacks conserved residue(s) required for the propagation of feature annotation.</text>
</comment>
<proteinExistence type="predicted"/>
<dbReference type="KEGG" id="ngr:NAEGRDRAFT_65336"/>
<gene>
    <name evidence="9" type="ORF">NAEGRDRAFT_65336</name>
</gene>
<feature type="chain" id="PRO_5003037934" evidence="6">
    <location>
        <begin position="26"/>
        <end position="1414"/>
    </location>
</feature>
<keyword evidence="1" id="KW-0677">Repeat</keyword>
<accession>D2V8Z5</accession>
<keyword evidence="5" id="KW-1133">Transmembrane helix</keyword>
<dbReference type="PROSITE" id="PS51125">
    <property type="entry name" value="NHL"/>
    <property type="match status" value="2"/>
</dbReference>
<dbReference type="Gene3D" id="2.120.10.30">
    <property type="entry name" value="TolB, C-terminal domain"/>
    <property type="match status" value="6"/>
</dbReference>
<feature type="transmembrane region" description="Helical" evidence="5">
    <location>
        <begin position="1068"/>
        <end position="1097"/>
    </location>
</feature>
<dbReference type="GO" id="GO:0004672">
    <property type="term" value="F:protein kinase activity"/>
    <property type="evidence" value="ECO:0007669"/>
    <property type="project" value="InterPro"/>
</dbReference>
<dbReference type="GeneID" id="8859763"/>
<evidence type="ECO:0000259" key="7">
    <source>
        <dbReference type="PROSITE" id="PS50011"/>
    </source>
</evidence>
<keyword evidence="5" id="KW-0812">Transmembrane</keyword>
<feature type="repeat" description="NHL" evidence="4">
    <location>
        <begin position="105"/>
        <end position="140"/>
    </location>
</feature>
<evidence type="ECO:0000256" key="1">
    <source>
        <dbReference type="ARBA" id="ARBA00022737"/>
    </source>
</evidence>
<dbReference type="InterPro" id="IPR013111">
    <property type="entry name" value="EGF_extracell"/>
</dbReference>
<dbReference type="InParanoid" id="D2V8Z5"/>
<protein>
    <submittedName>
        <fullName evidence="9">Predicted protein</fullName>
    </submittedName>
</protein>
<organism evidence="10">
    <name type="scientific">Naegleria gruberi</name>
    <name type="common">Amoeba</name>
    <dbReference type="NCBI Taxonomy" id="5762"/>
    <lineage>
        <taxon>Eukaryota</taxon>
        <taxon>Discoba</taxon>
        <taxon>Heterolobosea</taxon>
        <taxon>Tetramitia</taxon>
        <taxon>Eutetramitia</taxon>
        <taxon>Vahlkampfiidae</taxon>
        <taxon>Naegleria</taxon>
    </lineage>
</organism>
<feature type="disulfide bond" evidence="3">
    <location>
        <begin position="1033"/>
        <end position="1042"/>
    </location>
</feature>
<dbReference type="InterPro" id="IPR001258">
    <property type="entry name" value="NHL_repeat"/>
</dbReference>
<dbReference type="CDD" id="cd00054">
    <property type="entry name" value="EGF_CA"/>
    <property type="match status" value="1"/>
</dbReference>
<dbReference type="Pfam" id="PF07974">
    <property type="entry name" value="EGF_2"/>
    <property type="match status" value="1"/>
</dbReference>
<keyword evidence="2 3" id="KW-1015">Disulfide bond</keyword>
<keyword evidence="10" id="KW-1185">Reference proteome</keyword>